<evidence type="ECO:0000256" key="4">
    <source>
        <dbReference type="ARBA" id="ARBA00023319"/>
    </source>
</evidence>
<dbReference type="SMART" id="SM00409">
    <property type="entry name" value="IG"/>
    <property type="match status" value="7"/>
</dbReference>
<keyword evidence="5" id="KW-0812">Transmembrane</keyword>
<dbReference type="PANTHER" id="PTHR44337:SF20">
    <property type="entry name" value="CARCINOEMBRYONIC ANTIGEN-RELATED CELL ADHESION MOLECULE 5-RELATED"/>
    <property type="match status" value="1"/>
</dbReference>
<feature type="domain" description="Ig-like" evidence="7">
    <location>
        <begin position="501"/>
        <end position="582"/>
    </location>
</feature>
<dbReference type="STRING" id="244447.ENSCSEP00000018552"/>
<evidence type="ECO:0000256" key="6">
    <source>
        <dbReference type="SAM" id="SignalP"/>
    </source>
</evidence>
<dbReference type="InterPro" id="IPR003599">
    <property type="entry name" value="Ig_sub"/>
</dbReference>
<evidence type="ECO:0000256" key="3">
    <source>
        <dbReference type="ARBA" id="ARBA00023180"/>
    </source>
</evidence>
<evidence type="ECO:0000259" key="7">
    <source>
        <dbReference type="PROSITE" id="PS50835"/>
    </source>
</evidence>
<feature type="signal peptide" evidence="6">
    <location>
        <begin position="1"/>
        <end position="21"/>
    </location>
</feature>
<dbReference type="GeneTree" id="ENSGT01100000263479"/>
<reference evidence="8" key="3">
    <citation type="submission" date="2025-09" db="UniProtKB">
        <authorList>
            <consortium name="Ensembl"/>
        </authorList>
    </citation>
    <scope>IDENTIFICATION</scope>
</reference>
<dbReference type="SMART" id="SM00408">
    <property type="entry name" value="IGc2"/>
    <property type="match status" value="6"/>
</dbReference>
<keyword evidence="9" id="KW-1185">Reference proteome</keyword>
<keyword evidence="5" id="KW-0472">Membrane</keyword>
<dbReference type="SUPFAM" id="SSF48726">
    <property type="entry name" value="Immunoglobulin"/>
    <property type="match status" value="7"/>
</dbReference>
<dbReference type="InterPro" id="IPR052598">
    <property type="entry name" value="IgSF_CEA-related"/>
</dbReference>
<dbReference type="InterPro" id="IPR013098">
    <property type="entry name" value="Ig_I-set"/>
</dbReference>
<dbReference type="InterPro" id="IPR013106">
    <property type="entry name" value="Ig_V-set"/>
</dbReference>
<dbReference type="CDD" id="cd00096">
    <property type="entry name" value="Ig"/>
    <property type="match status" value="1"/>
</dbReference>
<dbReference type="InterPro" id="IPR036179">
    <property type="entry name" value="Ig-like_dom_sf"/>
</dbReference>
<dbReference type="InterPro" id="IPR013783">
    <property type="entry name" value="Ig-like_fold"/>
</dbReference>
<dbReference type="InterPro" id="IPR013151">
    <property type="entry name" value="Immunoglobulin_dom"/>
</dbReference>
<feature type="domain" description="Ig-like" evidence="7">
    <location>
        <begin position="405"/>
        <end position="489"/>
    </location>
</feature>
<keyword evidence="1 6" id="KW-0732">Signal</keyword>
<evidence type="ECO:0000313" key="8">
    <source>
        <dbReference type="Ensembl" id="ENSCSEP00000018552.1"/>
    </source>
</evidence>
<evidence type="ECO:0000256" key="2">
    <source>
        <dbReference type="ARBA" id="ARBA00023157"/>
    </source>
</evidence>
<dbReference type="AlphaFoldDB" id="A0A3P8VW36"/>
<dbReference type="InterPro" id="IPR007110">
    <property type="entry name" value="Ig-like_dom"/>
</dbReference>
<keyword evidence="5" id="KW-1133">Transmembrane helix</keyword>
<dbReference type="InParanoid" id="A0A3P8VW36"/>
<organism evidence="8 9">
    <name type="scientific">Cynoglossus semilaevis</name>
    <name type="common">Tongue sole</name>
    <dbReference type="NCBI Taxonomy" id="244447"/>
    <lineage>
        <taxon>Eukaryota</taxon>
        <taxon>Metazoa</taxon>
        <taxon>Chordata</taxon>
        <taxon>Craniata</taxon>
        <taxon>Vertebrata</taxon>
        <taxon>Euteleostomi</taxon>
        <taxon>Actinopterygii</taxon>
        <taxon>Neopterygii</taxon>
        <taxon>Teleostei</taxon>
        <taxon>Neoteleostei</taxon>
        <taxon>Acanthomorphata</taxon>
        <taxon>Carangaria</taxon>
        <taxon>Pleuronectiformes</taxon>
        <taxon>Pleuronectoidei</taxon>
        <taxon>Cynoglossidae</taxon>
        <taxon>Cynoglossinae</taxon>
        <taxon>Cynoglossus</taxon>
    </lineage>
</organism>
<dbReference type="PANTHER" id="PTHR44337">
    <property type="entry name" value="CARCINOEMBRYONIC ANTIGEN-RELATED CELL ADHESION MOLECULE 8"/>
    <property type="match status" value="1"/>
</dbReference>
<dbReference type="GeneID" id="103388816"/>
<dbReference type="InterPro" id="IPR003598">
    <property type="entry name" value="Ig_sub2"/>
</dbReference>
<dbReference type="Ensembl" id="ENSCSET00000018783.1">
    <property type="protein sequence ID" value="ENSCSEP00000018552.1"/>
    <property type="gene ID" value="ENSCSEG00000011891.1"/>
</dbReference>
<name>A0A3P8VW36_CYNSE</name>
<dbReference type="Pfam" id="PF07679">
    <property type="entry name" value="I-set"/>
    <property type="match status" value="1"/>
</dbReference>
<feature type="domain" description="Ig-like" evidence="7">
    <location>
        <begin position="314"/>
        <end position="400"/>
    </location>
</feature>
<dbReference type="Gene3D" id="2.60.40.10">
    <property type="entry name" value="Immunoglobulins"/>
    <property type="match status" value="7"/>
</dbReference>
<dbReference type="Pfam" id="PF00047">
    <property type="entry name" value="ig"/>
    <property type="match status" value="1"/>
</dbReference>
<dbReference type="Pfam" id="PF13927">
    <property type="entry name" value="Ig_3"/>
    <property type="match status" value="3"/>
</dbReference>
<evidence type="ECO:0000256" key="5">
    <source>
        <dbReference type="SAM" id="Phobius"/>
    </source>
</evidence>
<keyword evidence="3" id="KW-0325">Glycoprotein</keyword>
<dbReference type="OrthoDB" id="10012075at2759"/>
<dbReference type="RefSeq" id="XP_008322222.1">
    <property type="nucleotide sequence ID" value="XM_008324000.2"/>
</dbReference>
<accession>A0A3P8VW36</accession>
<reference evidence="8" key="2">
    <citation type="submission" date="2025-08" db="UniProtKB">
        <authorList>
            <consortium name="Ensembl"/>
        </authorList>
    </citation>
    <scope>IDENTIFICATION</scope>
</reference>
<dbReference type="PROSITE" id="PS50835">
    <property type="entry name" value="IG_LIKE"/>
    <property type="match status" value="6"/>
</dbReference>
<reference evidence="8 9" key="1">
    <citation type="journal article" date="2014" name="Nat. Genet.">
        <title>Whole-genome sequence of a flatfish provides insights into ZW sex chromosome evolution and adaptation to a benthic lifestyle.</title>
        <authorList>
            <person name="Chen S."/>
            <person name="Zhang G."/>
            <person name="Shao C."/>
            <person name="Huang Q."/>
            <person name="Liu G."/>
            <person name="Zhang P."/>
            <person name="Song W."/>
            <person name="An N."/>
            <person name="Chalopin D."/>
            <person name="Volff J.N."/>
            <person name="Hong Y."/>
            <person name="Li Q."/>
            <person name="Sha Z."/>
            <person name="Zhou H."/>
            <person name="Xie M."/>
            <person name="Yu Q."/>
            <person name="Liu Y."/>
            <person name="Xiang H."/>
            <person name="Wang N."/>
            <person name="Wu K."/>
            <person name="Yang C."/>
            <person name="Zhou Q."/>
            <person name="Liao X."/>
            <person name="Yang L."/>
            <person name="Hu Q."/>
            <person name="Zhang J."/>
            <person name="Meng L."/>
            <person name="Jin L."/>
            <person name="Tian Y."/>
            <person name="Lian J."/>
            <person name="Yang J."/>
            <person name="Miao G."/>
            <person name="Liu S."/>
            <person name="Liang Z."/>
            <person name="Yan F."/>
            <person name="Li Y."/>
            <person name="Sun B."/>
            <person name="Zhang H."/>
            <person name="Zhang J."/>
            <person name="Zhu Y."/>
            <person name="Du M."/>
            <person name="Zhao Y."/>
            <person name="Schartl M."/>
            <person name="Tang Q."/>
            <person name="Wang J."/>
        </authorList>
    </citation>
    <scope>NUCLEOTIDE SEQUENCE</scope>
</reference>
<feature type="domain" description="Ig-like" evidence="7">
    <location>
        <begin position="587"/>
        <end position="669"/>
    </location>
</feature>
<evidence type="ECO:0000313" key="9">
    <source>
        <dbReference type="Proteomes" id="UP000265120"/>
    </source>
</evidence>
<feature type="transmembrane region" description="Helical" evidence="5">
    <location>
        <begin position="679"/>
        <end position="705"/>
    </location>
</feature>
<feature type="domain" description="Ig-like" evidence="7">
    <location>
        <begin position="131"/>
        <end position="218"/>
    </location>
</feature>
<dbReference type="Proteomes" id="UP000265120">
    <property type="component" value="Chromosome 13"/>
</dbReference>
<dbReference type="Pfam" id="PF13895">
    <property type="entry name" value="Ig_2"/>
    <property type="match status" value="1"/>
</dbReference>
<keyword evidence="4" id="KW-0393">Immunoglobulin domain</keyword>
<evidence type="ECO:0000256" key="1">
    <source>
        <dbReference type="ARBA" id="ARBA00022729"/>
    </source>
</evidence>
<feature type="domain" description="Ig-like" evidence="7">
    <location>
        <begin position="223"/>
        <end position="307"/>
    </location>
</feature>
<feature type="chain" id="PRO_5018315163" evidence="6">
    <location>
        <begin position="22"/>
        <end position="744"/>
    </location>
</feature>
<sequence length="744" mass="80626">MKISAIVLVLLGALLSGSTHGAGVLPDSLTAFAGETVTFTTTVPPQETPLMVVTWTFTDNHGTTSNIITSSNANITAPDYSGRITLFRATGSLELRGLTIGDTGEYTVTVIPTGAGHQKGYCKLSVYERVSNVSVTINSTELMEFSGPVTLRCFSSGSSLTFQWLNGSSVVTASDRVQLTDGGSALTIVNVTRYDQGPFRCHVSNAHSNGTSDAVDLLIILGPEDIKLTVFPLKEYHDQGSDVILTCSVVSRPPAQFLWYLNGNPSVHKTPELRLMNVQLSQRGNYTCEAFNNRTMKTQTSQPVVLTILKSNVSNAVITPNATDLSEFGSVSFTCSSSGSSRSFRWINRTSEITAGDRVQLMDDGSRLVIINVSRYDAGPFLCHVFNNFSNSTSDAVKLSINFGPENINLTVFPSQQYYQEGSSVNFSCTAVSSPAALYSWFQNEVKLSDTGPVLRLVNVTERQSGNYSCQALNNKTLRSETSQPRILSILVPVSNVLVNPNVTELVEFTGSISLTCSCSGSTRSFLWLNGSSEVTASDRVQFTDENSILIIHAVTRFDQGPFRCNVSNGISHGISEAVELVIKYGPYNVTIVGPQSVYAGDPTMLYCHSESFPAAEITWFFNGQPTHGHAAVHIVPSVQHSNGGTYACAAQNTVTLQNQTDHHELTVTDFSPCDCVPAAGFAAIVTVGICLLLTALIGLVVYCVRRNKRVNSNYPARDKEKRSVKEKHRDVYKKTGTVKNLSF</sequence>
<dbReference type="KEGG" id="csem:103388816"/>
<protein>
    <submittedName>
        <fullName evidence="8">Carcinoembryonic antigen-related cell adhesion molecule 5-like</fullName>
    </submittedName>
</protein>
<proteinExistence type="predicted"/>
<dbReference type="Pfam" id="PF07686">
    <property type="entry name" value="V-set"/>
    <property type="match status" value="1"/>
</dbReference>
<keyword evidence="2" id="KW-1015">Disulfide bond</keyword>